<dbReference type="SUPFAM" id="SSF47203">
    <property type="entry name" value="Acyl-CoA dehydrogenase C-terminal domain-like"/>
    <property type="match status" value="1"/>
</dbReference>
<dbReference type="GO" id="GO:0033540">
    <property type="term" value="P:fatty acid beta-oxidation using acyl-CoA oxidase"/>
    <property type="evidence" value="ECO:0007669"/>
    <property type="project" value="TreeGrafter"/>
</dbReference>
<gene>
    <name evidence="2" type="ORF">EIP91_001926</name>
</gene>
<protein>
    <recommendedName>
        <fullName evidence="1">Acyl-CoA oxidase C-alpha1 domain-containing protein</fullName>
    </recommendedName>
</protein>
<reference evidence="2 3" key="1">
    <citation type="submission" date="2018-11" db="EMBL/GenBank/DDBJ databases">
        <title>Genome assembly of Steccherinum ochraceum LE-BIN_3174, the white-rot fungus of the Steccherinaceae family (The Residual Polyporoid clade, Polyporales, Basidiomycota).</title>
        <authorList>
            <person name="Fedorova T.V."/>
            <person name="Glazunova O.A."/>
            <person name="Landesman E.O."/>
            <person name="Moiseenko K.V."/>
            <person name="Psurtseva N.V."/>
            <person name="Savinova O.S."/>
            <person name="Shakhova N.V."/>
            <person name="Tyazhelova T.V."/>
            <person name="Vasina D.V."/>
        </authorList>
    </citation>
    <scope>NUCLEOTIDE SEQUENCE [LARGE SCALE GENOMIC DNA]</scope>
    <source>
        <strain evidence="2 3">LE-BIN_3174</strain>
    </source>
</reference>
<name>A0A4R0RLH9_9APHY</name>
<keyword evidence="3" id="KW-1185">Reference proteome</keyword>
<dbReference type="Gene3D" id="2.40.110.10">
    <property type="entry name" value="Butyryl-CoA Dehydrogenase, subunit A, domain 2"/>
    <property type="match status" value="1"/>
</dbReference>
<dbReference type="PANTHER" id="PTHR10909:SF382">
    <property type="entry name" value="ACYL-COENZYME A OXIDASE"/>
    <property type="match status" value="1"/>
</dbReference>
<proteinExistence type="predicted"/>
<dbReference type="STRING" id="92696.A0A4R0RLH9"/>
<dbReference type="InterPro" id="IPR012258">
    <property type="entry name" value="Acyl-CoA_oxidase"/>
</dbReference>
<dbReference type="Proteomes" id="UP000292702">
    <property type="component" value="Unassembled WGS sequence"/>
</dbReference>
<dbReference type="SUPFAM" id="SSF56645">
    <property type="entry name" value="Acyl-CoA dehydrogenase NM domain-like"/>
    <property type="match status" value="1"/>
</dbReference>
<dbReference type="InterPro" id="IPR036250">
    <property type="entry name" value="AcylCo_DH-like_C"/>
</dbReference>
<dbReference type="AlphaFoldDB" id="A0A4R0RLH9"/>
<dbReference type="InterPro" id="IPR009100">
    <property type="entry name" value="AcylCoA_DH/oxidase_NM_dom_sf"/>
</dbReference>
<dbReference type="GO" id="GO:0005777">
    <property type="term" value="C:peroxisome"/>
    <property type="evidence" value="ECO:0007669"/>
    <property type="project" value="InterPro"/>
</dbReference>
<dbReference type="GO" id="GO:0055088">
    <property type="term" value="P:lipid homeostasis"/>
    <property type="evidence" value="ECO:0007669"/>
    <property type="project" value="TreeGrafter"/>
</dbReference>
<dbReference type="InterPro" id="IPR055060">
    <property type="entry name" value="ACOX_C_alpha1"/>
</dbReference>
<dbReference type="GO" id="GO:0003997">
    <property type="term" value="F:acyl-CoA oxidase activity"/>
    <property type="evidence" value="ECO:0007669"/>
    <property type="project" value="InterPro"/>
</dbReference>
<organism evidence="2 3">
    <name type="scientific">Steccherinum ochraceum</name>
    <dbReference type="NCBI Taxonomy" id="92696"/>
    <lineage>
        <taxon>Eukaryota</taxon>
        <taxon>Fungi</taxon>
        <taxon>Dikarya</taxon>
        <taxon>Basidiomycota</taxon>
        <taxon>Agaricomycotina</taxon>
        <taxon>Agaricomycetes</taxon>
        <taxon>Polyporales</taxon>
        <taxon>Steccherinaceae</taxon>
        <taxon>Steccherinum</taxon>
    </lineage>
</organism>
<evidence type="ECO:0000313" key="2">
    <source>
        <dbReference type="EMBL" id="TCD65979.1"/>
    </source>
</evidence>
<dbReference type="GO" id="GO:0005504">
    <property type="term" value="F:fatty acid binding"/>
    <property type="evidence" value="ECO:0007669"/>
    <property type="project" value="TreeGrafter"/>
</dbReference>
<dbReference type="GO" id="GO:0071949">
    <property type="term" value="F:FAD binding"/>
    <property type="evidence" value="ECO:0007669"/>
    <property type="project" value="InterPro"/>
</dbReference>
<accession>A0A4R0RLH9</accession>
<dbReference type="EMBL" id="RWJN01000154">
    <property type="protein sequence ID" value="TCD65979.1"/>
    <property type="molecule type" value="Genomic_DNA"/>
</dbReference>
<evidence type="ECO:0000259" key="1">
    <source>
        <dbReference type="Pfam" id="PF22924"/>
    </source>
</evidence>
<evidence type="ECO:0000313" key="3">
    <source>
        <dbReference type="Proteomes" id="UP000292702"/>
    </source>
</evidence>
<dbReference type="PANTHER" id="PTHR10909">
    <property type="entry name" value="ELECTRON TRANSPORT OXIDOREDUCTASE"/>
    <property type="match status" value="1"/>
</dbReference>
<dbReference type="OrthoDB" id="538336at2759"/>
<comment type="caution">
    <text evidence="2">The sequence shown here is derived from an EMBL/GenBank/DDBJ whole genome shotgun (WGS) entry which is preliminary data.</text>
</comment>
<sequence length="585" mass="63781">MEVSSFAVELLFALRSLPALKTLPFLETALPPSTYASSLLSYRRAEAVSRPYGMTMSDILNLTPKFWDLHMDPVNTLDSSSFTILTIQYNLCAGTIARYAVKRPDLEPLVRDLLGFKKHGQFMLTEVGHGIDMANLETTATLLPSGDFMLNTPNPQAAKMMPPTVPAGKPCIAVVFARLIVGAEDRGIRPFIVALNDGVRMCTGVRAKKLPDRGSTTPVNHSITYFHNVHLPSAALLGTLDPLASDKSHLAEVSWRIAIGSIALGCYALPLMQVYTTIGVKYSLRRHVGPPSARMPIMAFRTQQIPLVAALAQLHVLQAYAQWSVKLFRDTSLPLRVRHGLANVLKAVMVQHSQTAAVAISERCGAQGLFAYNQINALHSTMRGISIAEGDILALSIRLITELLQGRYALPVPRDPSGILAQHEAQIFSSKRAIMASSPSSRSDTTNRLILPHCQPLVEAVGHRMAYEAAVSAGVSQDLIDMYLVSVIKLDAGWYVENLGMTGKQIEEMECSAVDRLVGNDGGKRLEALVDAFGVEQYVKAPIVSDEMWTAFVDGLPVSEGDAEVQVWPGNGGLEREMEMEMAHL</sequence>
<dbReference type="Pfam" id="PF22924">
    <property type="entry name" value="ACOX_C_alpha1"/>
    <property type="match status" value="1"/>
</dbReference>
<dbReference type="InterPro" id="IPR046373">
    <property type="entry name" value="Acyl-CoA_Oxase/DH_mid-dom_sf"/>
</dbReference>
<feature type="domain" description="Acyl-CoA oxidase C-alpha1" evidence="1">
    <location>
        <begin position="274"/>
        <end position="397"/>
    </location>
</feature>
<dbReference type="Gene3D" id="1.20.140.10">
    <property type="entry name" value="Butyryl-CoA Dehydrogenase, subunit A, domain 3"/>
    <property type="match status" value="1"/>
</dbReference>